<dbReference type="PROSITE" id="PS51464">
    <property type="entry name" value="SIS"/>
    <property type="match status" value="1"/>
</dbReference>
<dbReference type="InterPro" id="IPR004800">
    <property type="entry name" value="KdsD/KpsF-type"/>
</dbReference>
<dbReference type="InterPro" id="IPR046348">
    <property type="entry name" value="SIS_dom_sf"/>
</dbReference>
<evidence type="ECO:0000256" key="6">
    <source>
        <dbReference type="PIRSR" id="PIRSR004692-3"/>
    </source>
</evidence>
<feature type="binding site" evidence="5">
    <location>
        <position position="99"/>
    </location>
    <ligand>
        <name>Zn(2+)</name>
        <dbReference type="ChEBI" id="CHEBI:29105"/>
    </ligand>
</feature>
<name>A0A2W5NQ24_9SPHN</name>
<reference evidence="10 11" key="1">
    <citation type="submission" date="2017-08" db="EMBL/GenBank/DDBJ databases">
        <title>Infants hospitalized years apart are colonized by the same room-sourced microbial strains.</title>
        <authorList>
            <person name="Brooks B."/>
            <person name="Olm M.R."/>
            <person name="Firek B.A."/>
            <person name="Baker R."/>
            <person name="Thomas B.C."/>
            <person name="Morowitz M.J."/>
            <person name="Banfield J.F."/>
        </authorList>
    </citation>
    <scope>NUCLEOTIDE SEQUENCE [LARGE SCALE GENOMIC DNA]</scope>
    <source>
        <strain evidence="10">S2_005_002_R2_33</strain>
    </source>
</reference>
<dbReference type="CDD" id="cd04604">
    <property type="entry name" value="CBS_pair_SIS_assoc"/>
    <property type="match status" value="1"/>
</dbReference>
<dbReference type="Proteomes" id="UP000249082">
    <property type="component" value="Unassembled WGS sequence"/>
</dbReference>
<dbReference type="PROSITE" id="PS51371">
    <property type="entry name" value="CBS"/>
    <property type="match status" value="2"/>
</dbReference>
<dbReference type="InterPro" id="IPR050986">
    <property type="entry name" value="GutQ/KpsF_isomerases"/>
</dbReference>
<organism evidence="10 11">
    <name type="scientific">Novosphingobium pentaromativorans</name>
    <dbReference type="NCBI Taxonomy" id="205844"/>
    <lineage>
        <taxon>Bacteria</taxon>
        <taxon>Pseudomonadati</taxon>
        <taxon>Pseudomonadota</taxon>
        <taxon>Alphaproteobacteria</taxon>
        <taxon>Sphingomonadales</taxon>
        <taxon>Sphingomonadaceae</taxon>
        <taxon>Novosphingobium</taxon>
    </lineage>
</organism>
<comment type="caution">
    <text evidence="10">The sequence shown here is derived from an EMBL/GenBank/DDBJ whole genome shotgun (WGS) entry which is preliminary data.</text>
</comment>
<dbReference type="Gene3D" id="3.40.50.10490">
    <property type="entry name" value="Glucose-6-phosphate isomerase like protein, domain 1"/>
    <property type="match status" value="1"/>
</dbReference>
<dbReference type="InterPro" id="IPR000644">
    <property type="entry name" value="CBS_dom"/>
</dbReference>
<evidence type="ECO:0000256" key="4">
    <source>
        <dbReference type="PIRNR" id="PIRNR004692"/>
    </source>
</evidence>
<evidence type="ECO:0000256" key="1">
    <source>
        <dbReference type="ARBA" id="ARBA00008165"/>
    </source>
</evidence>
<proteinExistence type="inferred from homology"/>
<dbReference type="Gene3D" id="3.10.580.10">
    <property type="entry name" value="CBS-domain"/>
    <property type="match status" value="1"/>
</dbReference>
<dbReference type="GO" id="GO:0016853">
    <property type="term" value="F:isomerase activity"/>
    <property type="evidence" value="ECO:0007669"/>
    <property type="project" value="UniProtKB-KW"/>
</dbReference>
<keyword evidence="2" id="KW-0677">Repeat</keyword>
<dbReference type="CDD" id="cd05014">
    <property type="entry name" value="SIS_Kpsf"/>
    <property type="match status" value="1"/>
</dbReference>
<protein>
    <submittedName>
        <fullName evidence="10">KpsF/GutQ family sugar-phosphate isomerase</fullName>
    </submittedName>
</protein>
<evidence type="ECO:0000259" key="9">
    <source>
        <dbReference type="PROSITE" id="PS51464"/>
    </source>
</evidence>
<dbReference type="PANTHER" id="PTHR42745:SF1">
    <property type="entry name" value="ARABINOSE 5-PHOSPHATE ISOMERASE KDSD"/>
    <property type="match status" value="1"/>
</dbReference>
<feature type="domain" description="CBS" evidence="8">
    <location>
        <begin position="226"/>
        <end position="289"/>
    </location>
</feature>
<evidence type="ECO:0000256" key="5">
    <source>
        <dbReference type="PIRSR" id="PIRSR004692-2"/>
    </source>
</evidence>
<evidence type="ECO:0000313" key="11">
    <source>
        <dbReference type="Proteomes" id="UP000249082"/>
    </source>
</evidence>
<accession>A0A2W5NQ24</accession>
<dbReference type="GO" id="GO:0005975">
    <property type="term" value="P:carbohydrate metabolic process"/>
    <property type="evidence" value="ECO:0007669"/>
    <property type="project" value="InterPro"/>
</dbReference>
<dbReference type="PANTHER" id="PTHR42745">
    <property type="match status" value="1"/>
</dbReference>
<keyword evidence="5" id="KW-0479">Metal-binding</keyword>
<feature type="domain" description="CBS" evidence="8">
    <location>
        <begin position="290"/>
        <end position="358"/>
    </location>
</feature>
<dbReference type="NCBIfam" id="TIGR00393">
    <property type="entry name" value="kpsF"/>
    <property type="match status" value="1"/>
</dbReference>
<gene>
    <name evidence="10" type="ORF">DI555_10955</name>
</gene>
<keyword evidence="3 7" id="KW-0129">CBS domain</keyword>
<keyword evidence="5" id="KW-0862">Zinc</keyword>
<sequence>MRSNRKHASRGVKLSNSVVPITVGASNLIISRAREVIDIEARTLDSLAASLGTSFTKACQLLAGATGRIVVAGVGKSGHIARKIAATLSATGSPAMYLHPGEAAHGDLGMVVEGDVVLAISNSGNTAELQVLFDHAERCGIPVVGMTSYADSLVERRSDVCVLLPIATEACSANIAPTSSTTQQLALGDAIAMVLMDMQGVSRESLKALHPGGSIGLRLASVSQLMHGTDKLPLVDLHLSMDAVITCMTSMGFGIAGVVDSAGRLAGIITDGDLRRHFKVLDQVCARDVMTPQPKMLRADMAAEDALRFLNDAQITCAFVVGDDGPHCAVVEDEMVATINQIPVGIIHVHDFLRSGLS</sequence>
<feature type="site" description="Catalytically relevant" evidence="6">
    <location>
        <position position="169"/>
    </location>
</feature>
<dbReference type="EMBL" id="QFPX01000008">
    <property type="protein sequence ID" value="PZQ54558.1"/>
    <property type="molecule type" value="Genomic_DNA"/>
</dbReference>
<evidence type="ECO:0000259" key="8">
    <source>
        <dbReference type="PROSITE" id="PS51371"/>
    </source>
</evidence>
<dbReference type="PIRSF" id="PIRSF004692">
    <property type="entry name" value="KdsD_KpsF"/>
    <property type="match status" value="1"/>
</dbReference>
<dbReference type="InterPro" id="IPR046342">
    <property type="entry name" value="CBS_dom_sf"/>
</dbReference>
<feature type="domain" description="SIS" evidence="9">
    <location>
        <begin position="58"/>
        <end position="201"/>
    </location>
</feature>
<feature type="site" description="Catalytically relevant" evidence="6">
    <location>
        <position position="210"/>
    </location>
</feature>
<dbReference type="Pfam" id="PF01380">
    <property type="entry name" value="SIS"/>
    <property type="match status" value="1"/>
</dbReference>
<evidence type="ECO:0000256" key="3">
    <source>
        <dbReference type="ARBA" id="ARBA00023122"/>
    </source>
</evidence>
<dbReference type="Pfam" id="PF00571">
    <property type="entry name" value="CBS"/>
    <property type="match status" value="2"/>
</dbReference>
<dbReference type="GO" id="GO:0097367">
    <property type="term" value="F:carbohydrate derivative binding"/>
    <property type="evidence" value="ECO:0007669"/>
    <property type="project" value="InterPro"/>
</dbReference>
<comment type="similarity">
    <text evidence="1 4">Belongs to the SIS family. GutQ/KpsF subfamily.</text>
</comment>
<evidence type="ECO:0000256" key="7">
    <source>
        <dbReference type="PROSITE-ProRule" id="PRU00703"/>
    </source>
</evidence>
<dbReference type="GO" id="GO:1901135">
    <property type="term" value="P:carbohydrate derivative metabolic process"/>
    <property type="evidence" value="ECO:0007669"/>
    <property type="project" value="InterPro"/>
</dbReference>
<dbReference type="InterPro" id="IPR035474">
    <property type="entry name" value="SIS_Kpsf"/>
</dbReference>
<dbReference type="SUPFAM" id="SSF53697">
    <property type="entry name" value="SIS domain"/>
    <property type="match status" value="1"/>
</dbReference>
<evidence type="ECO:0000256" key="2">
    <source>
        <dbReference type="ARBA" id="ARBA00022737"/>
    </source>
</evidence>
<feature type="site" description="Catalytically relevant" evidence="6">
    <location>
        <position position="128"/>
    </location>
</feature>
<keyword evidence="10" id="KW-0413">Isomerase</keyword>
<dbReference type="AlphaFoldDB" id="A0A2W5NQ24"/>
<feature type="site" description="Catalytically relevant" evidence="6">
    <location>
        <position position="76"/>
    </location>
</feature>
<dbReference type="InterPro" id="IPR001347">
    <property type="entry name" value="SIS_dom"/>
</dbReference>
<evidence type="ECO:0000313" key="10">
    <source>
        <dbReference type="EMBL" id="PZQ54558.1"/>
    </source>
</evidence>
<dbReference type="GO" id="GO:0046872">
    <property type="term" value="F:metal ion binding"/>
    <property type="evidence" value="ECO:0007669"/>
    <property type="project" value="UniProtKB-KW"/>
</dbReference>